<reference evidence="15 16" key="1">
    <citation type="journal article" date="2018" name="Front. Microbiol.">
        <title>Prospects for Fungal Bioremediation of Acidic Radioactive Waste Sites: Characterization and Genome Sequence of Rhodotorula taiwanensis MD1149.</title>
        <authorList>
            <person name="Tkavc R."/>
            <person name="Matrosova V.Y."/>
            <person name="Grichenko O.E."/>
            <person name="Gostincar C."/>
            <person name="Volpe R.P."/>
            <person name="Klimenkova P."/>
            <person name="Gaidamakova E.K."/>
            <person name="Zhou C.E."/>
            <person name="Stewart B.J."/>
            <person name="Lyman M.G."/>
            <person name="Malfatti S.A."/>
            <person name="Rubinfeld B."/>
            <person name="Courtot M."/>
            <person name="Singh J."/>
            <person name="Dalgard C.L."/>
            <person name="Hamilton T."/>
            <person name="Frey K.G."/>
            <person name="Gunde-Cimerman N."/>
            <person name="Dugan L."/>
            <person name="Daly M.J."/>
        </authorList>
    </citation>
    <scope>NUCLEOTIDE SEQUENCE [LARGE SCALE GENOMIC DNA]</scope>
    <source>
        <strain evidence="15 16">MD1149</strain>
    </source>
</reference>
<dbReference type="EMBL" id="PJQD01000061">
    <property type="protein sequence ID" value="POY72031.1"/>
    <property type="molecule type" value="Genomic_DNA"/>
</dbReference>
<dbReference type="SUPFAM" id="SSF52540">
    <property type="entry name" value="P-loop containing nucleoside triphosphate hydrolases"/>
    <property type="match status" value="1"/>
</dbReference>
<keyword evidence="6" id="KW-0067">ATP-binding</keyword>
<dbReference type="PANTHER" id="PTHR13710:SF153">
    <property type="entry name" value="RECQ-LIKE DNA HELICASE BLM"/>
    <property type="match status" value="1"/>
</dbReference>
<dbReference type="PROSITE" id="PS00690">
    <property type="entry name" value="DEAH_ATP_HELICASE"/>
    <property type="match status" value="1"/>
</dbReference>
<dbReference type="PROSITE" id="PS51192">
    <property type="entry name" value="HELICASE_ATP_BIND_1"/>
    <property type="match status" value="1"/>
</dbReference>
<dbReference type="InterPro" id="IPR036388">
    <property type="entry name" value="WH-like_DNA-bd_sf"/>
</dbReference>
<keyword evidence="3" id="KW-0547">Nucleotide-binding</keyword>
<dbReference type="GO" id="GO:0005634">
    <property type="term" value="C:nucleus"/>
    <property type="evidence" value="ECO:0007669"/>
    <property type="project" value="UniProtKB-SubCell"/>
</dbReference>
<dbReference type="GO" id="GO:0005524">
    <property type="term" value="F:ATP binding"/>
    <property type="evidence" value="ECO:0007669"/>
    <property type="project" value="UniProtKB-KW"/>
</dbReference>
<proteinExistence type="inferred from homology"/>
<feature type="region of interest" description="Disordered" evidence="12">
    <location>
        <begin position="672"/>
        <end position="697"/>
    </location>
</feature>
<evidence type="ECO:0000256" key="8">
    <source>
        <dbReference type="ARBA" id="ARBA00023235"/>
    </source>
</evidence>
<name>A0A2S5B5Q1_9BASI</name>
<feature type="compositionally biased region" description="Low complexity" evidence="12">
    <location>
        <begin position="217"/>
        <end position="241"/>
    </location>
</feature>
<dbReference type="InterPro" id="IPR036390">
    <property type="entry name" value="WH_DNA-bd_sf"/>
</dbReference>
<feature type="domain" description="Helicase C-terminal" evidence="14">
    <location>
        <begin position="987"/>
        <end position="1138"/>
    </location>
</feature>
<dbReference type="EC" id="5.6.2.4" evidence="11"/>
<keyword evidence="9" id="KW-0539">Nucleus</keyword>
<evidence type="ECO:0000256" key="6">
    <source>
        <dbReference type="ARBA" id="ARBA00022840"/>
    </source>
</evidence>
<organism evidence="15 16">
    <name type="scientific">Rhodotorula taiwanensis</name>
    <dbReference type="NCBI Taxonomy" id="741276"/>
    <lineage>
        <taxon>Eukaryota</taxon>
        <taxon>Fungi</taxon>
        <taxon>Dikarya</taxon>
        <taxon>Basidiomycota</taxon>
        <taxon>Pucciniomycotina</taxon>
        <taxon>Microbotryomycetes</taxon>
        <taxon>Sporidiobolales</taxon>
        <taxon>Sporidiobolaceae</taxon>
        <taxon>Rhodotorula</taxon>
    </lineage>
</organism>
<keyword evidence="8" id="KW-0413">Isomerase</keyword>
<dbReference type="SMART" id="SM00956">
    <property type="entry name" value="RQC"/>
    <property type="match status" value="1"/>
</dbReference>
<dbReference type="OrthoDB" id="10261556at2759"/>
<feature type="compositionally biased region" description="Polar residues" evidence="12">
    <location>
        <begin position="92"/>
        <end position="104"/>
    </location>
</feature>
<dbReference type="PANTHER" id="PTHR13710">
    <property type="entry name" value="DNA HELICASE RECQ FAMILY MEMBER"/>
    <property type="match status" value="1"/>
</dbReference>
<feature type="compositionally biased region" description="Low complexity" evidence="12">
    <location>
        <begin position="34"/>
        <end position="60"/>
    </location>
</feature>
<dbReference type="GO" id="GO:0009378">
    <property type="term" value="F:four-way junction helicase activity"/>
    <property type="evidence" value="ECO:0007669"/>
    <property type="project" value="TreeGrafter"/>
</dbReference>
<dbReference type="FunFam" id="3.40.50.300:FF:000296">
    <property type="entry name" value="ATP-dependent DNA helicase RecQ"/>
    <property type="match status" value="1"/>
</dbReference>
<dbReference type="InterPro" id="IPR001650">
    <property type="entry name" value="Helicase_C-like"/>
</dbReference>
<evidence type="ECO:0000256" key="7">
    <source>
        <dbReference type="ARBA" id="ARBA00023125"/>
    </source>
</evidence>
<evidence type="ECO:0000313" key="16">
    <source>
        <dbReference type="Proteomes" id="UP000237144"/>
    </source>
</evidence>
<feature type="compositionally biased region" description="Polar residues" evidence="12">
    <location>
        <begin position="205"/>
        <end position="215"/>
    </location>
</feature>
<dbReference type="GO" id="GO:0016787">
    <property type="term" value="F:hydrolase activity"/>
    <property type="evidence" value="ECO:0007669"/>
    <property type="project" value="UniProtKB-KW"/>
</dbReference>
<feature type="compositionally biased region" description="Polar residues" evidence="12">
    <location>
        <begin position="543"/>
        <end position="555"/>
    </location>
</feature>
<dbReference type="GO" id="GO:0043138">
    <property type="term" value="F:3'-5' DNA helicase activity"/>
    <property type="evidence" value="ECO:0007669"/>
    <property type="project" value="UniProtKB-EC"/>
</dbReference>
<dbReference type="GO" id="GO:0000729">
    <property type="term" value="P:DNA double-strand break processing"/>
    <property type="evidence" value="ECO:0007669"/>
    <property type="project" value="UniProtKB-ARBA"/>
</dbReference>
<evidence type="ECO:0000256" key="3">
    <source>
        <dbReference type="ARBA" id="ARBA00022741"/>
    </source>
</evidence>
<dbReference type="Pfam" id="PF00270">
    <property type="entry name" value="DEAD"/>
    <property type="match status" value="1"/>
</dbReference>
<evidence type="ECO:0000256" key="1">
    <source>
        <dbReference type="ARBA" id="ARBA00004123"/>
    </source>
</evidence>
<dbReference type="NCBIfam" id="TIGR00614">
    <property type="entry name" value="recQ_fam"/>
    <property type="match status" value="1"/>
</dbReference>
<dbReference type="InterPro" id="IPR032284">
    <property type="entry name" value="RecQ_Zn-bd"/>
</dbReference>
<feature type="region of interest" description="Disordered" evidence="12">
    <location>
        <begin position="179"/>
        <end position="261"/>
    </location>
</feature>
<accession>A0A2S5B5Q1</accession>
<evidence type="ECO:0000256" key="10">
    <source>
        <dbReference type="ARBA" id="ARBA00034617"/>
    </source>
</evidence>
<dbReference type="GO" id="GO:0006260">
    <property type="term" value="P:DNA replication"/>
    <property type="evidence" value="ECO:0007669"/>
    <property type="project" value="InterPro"/>
</dbReference>
<dbReference type="Pfam" id="PF16124">
    <property type="entry name" value="RecQ_Zn_bind"/>
    <property type="match status" value="1"/>
</dbReference>
<dbReference type="GO" id="GO:0031573">
    <property type="term" value="P:mitotic intra-S DNA damage checkpoint signaling"/>
    <property type="evidence" value="ECO:0007669"/>
    <property type="project" value="UniProtKB-ARBA"/>
</dbReference>
<keyword evidence="7" id="KW-0238">DNA-binding</keyword>
<dbReference type="InterPro" id="IPR018982">
    <property type="entry name" value="RQC_domain"/>
</dbReference>
<evidence type="ECO:0000256" key="11">
    <source>
        <dbReference type="ARBA" id="ARBA00034808"/>
    </source>
</evidence>
<keyword evidence="16" id="KW-1185">Reference proteome</keyword>
<feature type="compositionally biased region" description="Low complexity" evidence="12">
    <location>
        <begin position="605"/>
        <end position="624"/>
    </location>
</feature>
<feature type="region of interest" description="Disordered" evidence="12">
    <location>
        <begin position="1"/>
        <end position="149"/>
    </location>
</feature>
<comment type="catalytic activity">
    <reaction evidence="10">
        <text>Couples ATP hydrolysis with the unwinding of duplex DNA by translocating in the 3'-5' direction.</text>
        <dbReference type="EC" id="5.6.2.4"/>
    </reaction>
</comment>
<dbReference type="CDD" id="cd18794">
    <property type="entry name" value="SF2_C_RecQ"/>
    <property type="match status" value="1"/>
</dbReference>
<evidence type="ECO:0000259" key="14">
    <source>
        <dbReference type="PROSITE" id="PS51194"/>
    </source>
</evidence>
<dbReference type="GO" id="GO:0000724">
    <property type="term" value="P:double-strand break repair via homologous recombination"/>
    <property type="evidence" value="ECO:0007669"/>
    <property type="project" value="UniProtKB-ARBA"/>
</dbReference>
<dbReference type="PROSITE" id="PS51194">
    <property type="entry name" value="HELICASE_CTER"/>
    <property type="match status" value="1"/>
</dbReference>
<feature type="region of interest" description="Disordered" evidence="12">
    <location>
        <begin position="485"/>
        <end position="630"/>
    </location>
</feature>
<feature type="region of interest" description="Disordered" evidence="12">
    <location>
        <begin position="1458"/>
        <end position="1561"/>
    </location>
</feature>
<keyword evidence="5 15" id="KW-0347">Helicase</keyword>
<dbReference type="Gene3D" id="3.40.50.300">
    <property type="entry name" value="P-loop containing nucleotide triphosphate hydrolases"/>
    <property type="match status" value="2"/>
</dbReference>
<dbReference type="Gene3D" id="1.10.10.10">
    <property type="entry name" value="Winged helix-like DNA-binding domain superfamily/Winged helix DNA-binding domain"/>
    <property type="match status" value="1"/>
</dbReference>
<dbReference type="FunFam" id="3.40.50.300:FF:000340">
    <property type="entry name" value="Bloom syndrome, RecQ helicase"/>
    <property type="match status" value="1"/>
</dbReference>
<gene>
    <name evidence="15" type="ORF">BMF94_4946</name>
</gene>
<evidence type="ECO:0000256" key="9">
    <source>
        <dbReference type="ARBA" id="ARBA00023242"/>
    </source>
</evidence>
<feature type="compositionally biased region" description="Low complexity" evidence="12">
    <location>
        <begin position="1534"/>
        <end position="1551"/>
    </location>
</feature>
<dbReference type="GO" id="GO:0005737">
    <property type="term" value="C:cytoplasm"/>
    <property type="evidence" value="ECO:0007669"/>
    <property type="project" value="TreeGrafter"/>
</dbReference>
<evidence type="ECO:0000313" key="15">
    <source>
        <dbReference type="EMBL" id="POY72031.1"/>
    </source>
</evidence>
<dbReference type="InterPro" id="IPR027417">
    <property type="entry name" value="P-loop_NTPase"/>
</dbReference>
<evidence type="ECO:0000256" key="12">
    <source>
        <dbReference type="SAM" id="MobiDB-lite"/>
    </source>
</evidence>
<sequence length="1561" mass="164968">MAPTGGGFRAAGSSLATSNSVAAARPAPPPPPSTNKSSAAAAKSTTTASIVASTTPAAASKDGAQVRKGPQEMPRSVAGSVYQVGNAVAGSSKATPIRTPSSVTAAAAGGGSAAGQPFRPFSSLGNPAALAQPTKPTVSSAPPKPLAPKSSEVIVSSHFGSTTTATGCSSSFKAIGASAVGGATSAASTSRPNPSKVIPAKRASPSVSRQQQAGGLTSASRDSTTTTTTTTVAQDDATRSPVRPPLRKKPRPSDDSGYGTRDSIITLAADDDAEMEIAESDHGEGHGELLENVIAAAATAKSGVVGAIKAPIGNGALASPKAQGGGGGSNAAGSDDLASLEAELVARTRRRGDILKQLLECARSGDAWTADCISADELRLAHSHVEERLKELRTAALARGATFSGLQIETEKRANILDELLELAESGADTSSNGNERDYLEMNLNWIENRIAKYLVEHANSPGSPYAAARRPPAVARTANTIGASVPSPGFGGGNIVRQPLFAPGAPQQPRPPSDQHRASPAVGAASRLGGGGNRFLPPPKPSSSTSEADSQHSATIAALAAKQHRQEQMQQEADDIAAAAQADAEMEFEDEPQSPPEPEEKTKQSAARAPAPVAKPKVSAQPANLPPRTLVRSTSGRVFMAAEEAEALLGGIDFDEQDSFGESLEIVEKAAGPPPAKKQVPVPAPNRKTPAGQGLGVLDDGPRAAGPAMANRTAPASRVLERRIVSTASDIVIEEADYAPAAVRAKQQVAKMPTHPWTRDVYKALRQRFGLRSFRSHQEEAVNATLSGKDVFVLLPTGGGKSLCFQLPAVISTGVTKGVSIVVSPLLSLISDQTRALVAKDIPVVFLNSTMPAADRNFAMSCLRANPPLACLAYVTPEQIVKSGAFRSLLSQLHRQGHLARFVIDEAHCVSSWGHDFRPDYKEMGSLKRDYPGVPLIALTATATDRVKQDVMTNLSMNKPLMLTSSFNRKNLRYYVRKKTKTILRDIADFIRTGFDGQCGIIYCSSKKACEDVAERLRREFKVRCMHYHAGMDKDDRVRVQEDWQTGKVHVIVATIAFGMGIDKPDVRFVVHYSLSQSLEAYYQVLLLAHCGRAGRDGESSTCVLFYAYADTKLIMRLIDEGEGTPEQKEHNRANVRRVVQYCVNETDCRRSQVLQYFGEQFPRELCHKTCDNCLAPKNTDTRDVVDLAKSAVQLVRDLQHDKGITMLYAIDVFRGSKTAKITSAGHDQLPDAGKGSGIDRGDCERLFQLLSSQDLLGERYERNGLGFTNAYVIEGKRAKLLFAGKLPLEMGFTKSAKKGAGASKDKAAPARRIIVNESFDRAEYGGEYMDELYDEREGVYDGAEEEWDDYGARIVRAASVASASAGPEATDALLAQLLDLREQTAHEHDVDAEGVIPLKLLQDIAMHKPSGFRDFQSTTKDASDEQFDWWNESGAKALCIAARRDVVSATKAAAKANRTAATGNANAAASESTASTSAKPAGSRAGSASSTSAVPSRPAPKASTSASTSRTAASTSGGSKKHDFSGFAYNPASTTAKSTAAKSKAGSSGIKAMPLPKRM</sequence>
<protein>
    <recommendedName>
        <fullName evidence="11">DNA 3'-5' helicase</fullName>
        <ecNumber evidence="11">5.6.2.4</ecNumber>
    </recommendedName>
</protein>
<keyword evidence="4" id="KW-0378">Hydrolase</keyword>
<dbReference type="SMART" id="SM00490">
    <property type="entry name" value="HELICc"/>
    <property type="match status" value="1"/>
</dbReference>
<feature type="compositionally biased region" description="Low complexity" evidence="12">
    <location>
        <begin position="1458"/>
        <end position="1495"/>
    </location>
</feature>
<comment type="caution">
    <text evidence="15">The sequence shown here is derived from an EMBL/GenBank/DDBJ whole genome shotgun (WGS) entry which is preliminary data.</text>
</comment>
<dbReference type="InterPro" id="IPR002464">
    <property type="entry name" value="DNA/RNA_helicase_DEAH_CS"/>
</dbReference>
<evidence type="ECO:0000256" key="5">
    <source>
        <dbReference type="ARBA" id="ARBA00022806"/>
    </source>
</evidence>
<evidence type="ECO:0000256" key="4">
    <source>
        <dbReference type="ARBA" id="ARBA00022801"/>
    </source>
</evidence>
<dbReference type="Pfam" id="PF09382">
    <property type="entry name" value="RQC"/>
    <property type="match status" value="1"/>
</dbReference>
<comment type="subcellular location">
    <subcellularLocation>
        <location evidence="1">Nucleus</location>
    </subcellularLocation>
</comment>
<dbReference type="GO" id="GO:0003677">
    <property type="term" value="F:DNA binding"/>
    <property type="evidence" value="ECO:0007669"/>
    <property type="project" value="UniProtKB-KW"/>
</dbReference>
<dbReference type="CDD" id="cd17920">
    <property type="entry name" value="DEXHc_RecQ"/>
    <property type="match status" value="1"/>
</dbReference>
<feature type="compositionally biased region" description="Low complexity" evidence="12">
    <location>
        <begin position="179"/>
        <end position="190"/>
    </location>
</feature>
<dbReference type="STRING" id="741276.A0A2S5B5Q1"/>
<dbReference type="Pfam" id="PF00271">
    <property type="entry name" value="Helicase_C"/>
    <property type="match status" value="1"/>
</dbReference>
<feature type="domain" description="Helicase ATP-binding" evidence="13">
    <location>
        <begin position="783"/>
        <end position="962"/>
    </location>
</feature>
<dbReference type="GO" id="GO:0031422">
    <property type="term" value="C:RecQ family helicase-topoisomerase III complex"/>
    <property type="evidence" value="ECO:0007669"/>
    <property type="project" value="UniProtKB-ARBA"/>
</dbReference>
<comment type="similarity">
    <text evidence="2">Belongs to the helicase family. RecQ subfamily.</text>
</comment>
<evidence type="ECO:0000259" key="13">
    <source>
        <dbReference type="PROSITE" id="PS51192"/>
    </source>
</evidence>
<feature type="compositionally biased region" description="Low complexity" evidence="12">
    <location>
        <begin position="1501"/>
        <end position="1520"/>
    </location>
</feature>
<dbReference type="InterPro" id="IPR004589">
    <property type="entry name" value="DNA_helicase_ATP-dep_RecQ"/>
</dbReference>
<dbReference type="Proteomes" id="UP000237144">
    <property type="component" value="Unassembled WGS sequence"/>
</dbReference>
<dbReference type="InterPro" id="IPR014001">
    <property type="entry name" value="Helicase_ATP-bd"/>
</dbReference>
<evidence type="ECO:0000256" key="2">
    <source>
        <dbReference type="ARBA" id="ARBA00005446"/>
    </source>
</evidence>
<dbReference type="SMART" id="SM00487">
    <property type="entry name" value="DEXDc"/>
    <property type="match status" value="1"/>
</dbReference>
<feature type="compositionally biased region" description="Low complexity" evidence="12">
    <location>
        <begin position="569"/>
        <end position="584"/>
    </location>
</feature>
<dbReference type="SUPFAM" id="SSF46785">
    <property type="entry name" value="Winged helix' DNA-binding domain"/>
    <property type="match status" value="1"/>
</dbReference>
<dbReference type="InterPro" id="IPR011545">
    <property type="entry name" value="DEAD/DEAH_box_helicase_dom"/>
</dbReference>